<keyword evidence="4" id="KW-1185">Reference proteome</keyword>
<gene>
    <name evidence="3" type="ORF">BaOVIS_025090</name>
</gene>
<proteinExistence type="predicted"/>
<dbReference type="EMBL" id="BLIY01000017">
    <property type="protein sequence ID" value="GFE55105.1"/>
    <property type="molecule type" value="Genomic_DNA"/>
</dbReference>
<accession>A0A9W5TBW2</accession>
<feature type="compositionally biased region" description="Basic and acidic residues" evidence="1">
    <location>
        <begin position="149"/>
        <end position="172"/>
    </location>
</feature>
<feature type="region of interest" description="Disordered" evidence="1">
    <location>
        <begin position="144"/>
        <end position="172"/>
    </location>
</feature>
<keyword evidence="2" id="KW-1133">Transmembrane helix</keyword>
<evidence type="ECO:0000256" key="2">
    <source>
        <dbReference type="SAM" id="Phobius"/>
    </source>
</evidence>
<protein>
    <submittedName>
        <fullName evidence="3">Maltose maltodextrin ABC transport system permease, putative</fullName>
    </submittedName>
</protein>
<reference evidence="3" key="1">
    <citation type="submission" date="2019-12" db="EMBL/GenBank/DDBJ databases">
        <title>Genome sequence of Babesia ovis.</title>
        <authorList>
            <person name="Yamagishi J."/>
            <person name="Sevinc F."/>
            <person name="Xuan X."/>
        </authorList>
    </citation>
    <scope>NUCLEOTIDE SEQUENCE</scope>
    <source>
        <strain evidence="3">Selcuk</strain>
    </source>
</reference>
<sequence>MVADHSAPPQLVVPDSRTDEERREQGSKAIHDSNGGQSPAPYWRIERIILCVFLIILIVGGLIVMITYFVCGSNDSNYYDADATAIQDTGGQFRGFAPVSRPDLLPMQTASGTVQDIKGSLQLPKHGEITKQVDDVFKSIPKPDVLDPDYDKRQFQQAEREVRDRLLGRSSS</sequence>
<comment type="caution">
    <text evidence="3">The sequence shown here is derived from an EMBL/GenBank/DDBJ whole genome shotgun (WGS) entry which is preliminary data.</text>
</comment>
<dbReference type="Proteomes" id="UP001057455">
    <property type="component" value="Unassembled WGS sequence"/>
</dbReference>
<evidence type="ECO:0000313" key="3">
    <source>
        <dbReference type="EMBL" id="GFE55105.1"/>
    </source>
</evidence>
<name>A0A9W5TBW2_BABOV</name>
<evidence type="ECO:0000313" key="4">
    <source>
        <dbReference type="Proteomes" id="UP001057455"/>
    </source>
</evidence>
<feature type="transmembrane region" description="Helical" evidence="2">
    <location>
        <begin position="48"/>
        <end position="70"/>
    </location>
</feature>
<keyword evidence="2" id="KW-0812">Transmembrane</keyword>
<keyword evidence="2" id="KW-0472">Membrane</keyword>
<organism evidence="3 4">
    <name type="scientific">Babesia ovis</name>
    <dbReference type="NCBI Taxonomy" id="5869"/>
    <lineage>
        <taxon>Eukaryota</taxon>
        <taxon>Sar</taxon>
        <taxon>Alveolata</taxon>
        <taxon>Apicomplexa</taxon>
        <taxon>Aconoidasida</taxon>
        <taxon>Piroplasmida</taxon>
        <taxon>Babesiidae</taxon>
        <taxon>Babesia</taxon>
    </lineage>
</organism>
<feature type="region of interest" description="Disordered" evidence="1">
    <location>
        <begin position="1"/>
        <end position="37"/>
    </location>
</feature>
<dbReference type="AlphaFoldDB" id="A0A9W5TBW2"/>
<feature type="compositionally biased region" description="Basic and acidic residues" evidence="1">
    <location>
        <begin position="16"/>
        <end position="31"/>
    </location>
</feature>
<evidence type="ECO:0000256" key="1">
    <source>
        <dbReference type="SAM" id="MobiDB-lite"/>
    </source>
</evidence>